<comment type="similarity">
    <text evidence="5">Belongs to the UbiC family.</text>
</comment>
<dbReference type="PANTHER" id="PTHR38683:SF1">
    <property type="entry name" value="CHORISMATE PYRUVATE-LYASE"/>
    <property type="match status" value="1"/>
</dbReference>
<dbReference type="SUPFAM" id="SSF64288">
    <property type="entry name" value="Chorismate lyase-like"/>
    <property type="match status" value="1"/>
</dbReference>
<evidence type="ECO:0000256" key="5">
    <source>
        <dbReference type="HAMAP-Rule" id="MF_01632"/>
    </source>
</evidence>
<accession>A0A3A3FP34</accession>
<keyword evidence="3 5" id="KW-0456">Lyase</keyword>
<comment type="catalytic activity">
    <reaction evidence="5">
        <text>chorismate = 4-hydroxybenzoate + pyruvate</text>
        <dbReference type="Rhea" id="RHEA:16505"/>
        <dbReference type="ChEBI" id="CHEBI:15361"/>
        <dbReference type="ChEBI" id="CHEBI:17879"/>
        <dbReference type="ChEBI" id="CHEBI:29748"/>
        <dbReference type="EC" id="4.1.3.40"/>
    </reaction>
</comment>
<comment type="caution">
    <text evidence="6">The sequence shown here is derived from an EMBL/GenBank/DDBJ whole genome shotgun (WGS) entry which is preliminary data.</text>
</comment>
<name>A0A3A3FP34_9BURK</name>
<reference evidence="7" key="1">
    <citation type="submission" date="2018-09" db="EMBL/GenBank/DDBJ databases">
        <authorList>
            <person name="Zhu H."/>
        </authorList>
    </citation>
    <scope>NUCLEOTIDE SEQUENCE [LARGE SCALE GENOMIC DNA]</scope>
    <source>
        <strain evidence="7">K1R23-30</strain>
    </source>
</reference>
<evidence type="ECO:0000313" key="7">
    <source>
        <dbReference type="Proteomes" id="UP000265955"/>
    </source>
</evidence>
<dbReference type="AlphaFoldDB" id="A0A3A3FP34"/>
<dbReference type="GO" id="GO:0006744">
    <property type="term" value="P:ubiquinone biosynthetic process"/>
    <property type="evidence" value="ECO:0007669"/>
    <property type="project" value="UniProtKB-UniRule"/>
</dbReference>
<organism evidence="6 7">
    <name type="scientific">Noviherbaspirillum saxi</name>
    <dbReference type="NCBI Taxonomy" id="2320863"/>
    <lineage>
        <taxon>Bacteria</taxon>
        <taxon>Pseudomonadati</taxon>
        <taxon>Pseudomonadota</taxon>
        <taxon>Betaproteobacteria</taxon>
        <taxon>Burkholderiales</taxon>
        <taxon>Oxalobacteraceae</taxon>
        <taxon>Noviherbaspirillum</taxon>
    </lineage>
</organism>
<dbReference type="InterPro" id="IPR028978">
    <property type="entry name" value="Chorismate_lyase_/UTRA_dom_sf"/>
</dbReference>
<dbReference type="Pfam" id="PF04345">
    <property type="entry name" value="Chor_lyase"/>
    <property type="match status" value="1"/>
</dbReference>
<keyword evidence="1 5" id="KW-0963">Cytoplasm</keyword>
<dbReference type="Proteomes" id="UP000265955">
    <property type="component" value="Unassembled WGS sequence"/>
</dbReference>
<comment type="caution">
    <text evidence="5">Lacks conserved residue(s) required for the propagation of feature annotation.</text>
</comment>
<keyword evidence="4 5" id="KW-0670">Pyruvate</keyword>
<dbReference type="GO" id="GO:0008813">
    <property type="term" value="F:chorismate lyase activity"/>
    <property type="evidence" value="ECO:0007669"/>
    <property type="project" value="UniProtKB-UniRule"/>
</dbReference>
<dbReference type="UniPathway" id="UPA00232"/>
<protein>
    <recommendedName>
        <fullName evidence="5">Probable chorismate pyruvate-lyase</fullName>
        <shortName evidence="5">CL</shortName>
        <shortName evidence="5">CPL</shortName>
        <ecNumber evidence="5">4.1.3.40</ecNumber>
    </recommendedName>
</protein>
<dbReference type="GO" id="GO:0005829">
    <property type="term" value="C:cytosol"/>
    <property type="evidence" value="ECO:0007669"/>
    <property type="project" value="TreeGrafter"/>
</dbReference>
<evidence type="ECO:0000256" key="2">
    <source>
        <dbReference type="ARBA" id="ARBA00022688"/>
    </source>
</evidence>
<evidence type="ECO:0000313" key="6">
    <source>
        <dbReference type="EMBL" id="RJF97776.1"/>
    </source>
</evidence>
<dbReference type="EC" id="4.1.3.40" evidence="5"/>
<dbReference type="RefSeq" id="WP_119767723.1">
    <property type="nucleotide sequence ID" value="NZ_QYUO01000001.1"/>
</dbReference>
<evidence type="ECO:0000256" key="1">
    <source>
        <dbReference type="ARBA" id="ARBA00022490"/>
    </source>
</evidence>
<feature type="binding site" evidence="5">
    <location>
        <position position="114"/>
    </location>
    <ligand>
        <name>substrate</name>
    </ligand>
</feature>
<dbReference type="HAMAP" id="MF_01632">
    <property type="entry name" value="UbiC"/>
    <property type="match status" value="1"/>
</dbReference>
<dbReference type="PANTHER" id="PTHR38683">
    <property type="entry name" value="CHORISMATE PYRUVATE-LYASE"/>
    <property type="match status" value="1"/>
</dbReference>
<dbReference type="Gene3D" id="3.40.1410.10">
    <property type="entry name" value="Chorismate lyase-like"/>
    <property type="match status" value="1"/>
</dbReference>
<dbReference type="OrthoDB" id="8606430at2"/>
<dbReference type="InterPro" id="IPR007440">
    <property type="entry name" value="Chorismate--pyruvate_lyase"/>
</dbReference>
<keyword evidence="7" id="KW-1185">Reference proteome</keyword>
<feature type="binding site" evidence="5">
    <location>
        <position position="76"/>
    </location>
    <ligand>
        <name>substrate</name>
    </ligand>
</feature>
<feature type="binding site" evidence="5">
    <location>
        <position position="175"/>
    </location>
    <ligand>
        <name>substrate</name>
    </ligand>
</feature>
<comment type="function">
    <text evidence="5">Removes the pyruvyl group from chorismate, with concomitant aromatization of the ring, to provide 4-hydroxybenzoate (4HB) for the ubiquinone pathway.</text>
</comment>
<evidence type="ECO:0000256" key="3">
    <source>
        <dbReference type="ARBA" id="ARBA00023239"/>
    </source>
</evidence>
<dbReference type="GO" id="GO:0042866">
    <property type="term" value="P:pyruvate biosynthetic process"/>
    <property type="evidence" value="ECO:0007669"/>
    <property type="project" value="UniProtKB-UniRule"/>
</dbReference>
<comment type="pathway">
    <text evidence="5">Cofactor biosynthesis; ubiquinone biosynthesis.</text>
</comment>
<sequence length="199" mass="22519">MKLCSGRHARWCAHVNGVFATPDMRGWLSDTVSLTRKLIAHSTRFRVERLRQQQGVCLADEFHTVGLARPIRVQEREVLLRCDDRPVVFAHTIVPLAATASDWPFFGTLGERSLGTTLFGDPRVARGTLQYARLHAQHPLVRRASAALGQKHFVSPLFARRCLYRRKNGVLLVTELFLPALADLISLPRHHARLDESTR</sequence>
<comment type="subcellular location">
    <subcellularLocation>
        <location evidence="5">Cytoplasm</location>
    </subcellularLocation>
</comment>
<gene>
    <name evidence="5" type="primary">ubiC</name>
    <name evidence="6" type="ORF">D3871_03995</name>
</gene>
<dbReference type="EMBL" id="QYUO01000001">
    <property type="protein sequence ID" value="RJF97776.1"/>
    <property type="molecule type" value="Genomic_DNA"/>
</dbReference>
<proteinExistence type="inferred from homology"/>
<keyword evidence="2 5" id="KW-0831">Ubiquinone biosynthesis</keyword>
<evidence type="ECO:0000256" key="4">
    <source>
        <dbReference type="ARBA" id="ARBA00023317"/>
    </source>
</evidence>